<dbReference type="SUPFAM" id="SSF75169">
    <property type="entry name" value="DsrEFH-like"/>
    <property type="match status" value="1"/>
</dbReference>
<dbReference type="InterPro" id="IPR007215">
    <property type="entry name" value="Sulphur_relay_TusB/DsrH"/>
</dbReference>
<accession>A0ABT3IDI7</accession>
<organism evidence="1 2">
    <name type="scientific">Shewanella subflava</name>
    <dbReference type="NCBI Taxonomy" id="2986476"/>
    <lineage>
        <taxon>Bacteria</taxon>
        <taxon>Pseudomonadati</taxon>
        <taxon>Pseudomonadota</taxon>
        <taxon>Gammaproteobacteria</taxon>
        <taxon>Alteromonadales</taxon>
        <taxon>Shewanellaceae</taxon>
        <taxon>Shewanella</taxon>
    </lineage>
</organism>
<name>A0ABT3IDI7_9GAMM</name>
<keyword evidence="2" id="KW-1185">Reference proteome</keyword>
<dbReference type="Proteomes" id="UP001163714">
    <property type="component" value="Unassembled WGS sequence"/>
</dbReference>
<reference evidence="1" key="1">
    <citation type="submission" date="2022-10" db="EMBL/GenBank/DDBJ databases">
        <title>Shewanella flava sp. nov, isolated from the estuary of the Fenhe River into the Yellow River.</title>
        <authorList>
            <person name="Li Y."/>
        </authorList>
    </citation>
    <scope>NUCLEOTIDE SEQUENCE</scope>
    <source>
        <strain evidence="1">FYR11-62</strain>
    </source>
</reference>
<evidence type="ECO:0000313" key="2">
    <source>
        <dbReference type="Proteomes" id="UP001163714"/>
    </source>
</evidence>
<evidence type="ECO:0000313" key="1">
    <source>
        <dbReference type="EMBL" id="MCW3173949.1"/>
    </source>
</evidence>
<protein>
    <submittedName>
        <fullName evidence="1">Sulfurtransferase complex subunit TusB</fullName>
    </submittedName>
</protein>
<sequence length="98" mass="11124">MILHHIQTSPSHDNAMRLCLRYIRSGDSIILTADAVNVLLYQEWLNLLTAVPVYVLKDEIEARGLAGKLADISNMKINVIDVDEFVNQTLHHSKVITW</sequence>
<dbReference type="Gene3D" id="3.40.1260.10">
    <property type="entry name" value="DsrEFH-like"/>
    <property type="match status" value="1"/>
</dbReference>
<dbReference type="RefSeq" id="WP_264728367.1">
    <property type="nucleotide sequence ID" value="NZ_JAPDMX010000033.1"/>
</dbReference>
<dbReference type="Pfam" id="PF04077">
    <property type="entry name" value="DsrH"/>
    <property type="match status" value="1"/>
</dbReference>
<proteinExistence type="predicted"/>
<comment type="caution">
    <text evidence="1">The sequence shown here is derived from an EMBL/GenBank/DDBJ whole genome shotgun (WGS) entry which is preliminary data.</text>
</comment>
<dbReference type="PANTHER" id="PTHR37526:SF1">
    <property type="entry name" value="PROTEIN TUSB"/>
    <property type="match status" value="1"/>
</dbReference>
<dbReference type="InterPro" id="IPR027396">
    <property type="entry name" value="DsrEFH-like"/>
</dbReference>
<dbReference type="EMBL" id="JAPDMX010000033">
    <property type="protein sequence ID" value="MCW3173949.1"/>
    <property type="molecule type" value="Genomic_DNA"/>
</dbReference>
<dbReference type="PANTHER" id="PTHR37526">
    <property type="entry name" value="PROTEIN TUSB"/>
    <property type="match status" value="1"/>
</dbReference>
<gene>
    <name evidence="1" type="primary">tusB</name>
    <name evidence="1" type="ORF">OHT75_15875</name>
</gene>
<dbReference type="NCBIfam" id="TIGR03011">
    <property type="entry name" value="sulf_tusB_dsrH"/>
    <property type="match status" value="1"/>
</dbReference>